<feature type="domain" description="Metallo-beta-lactamase" evidence="1">
    <location>
        <begin position="79"/>
        <end position="174"/>
    </location>
</feature>
<accession>A0ABD5X9D1</accession>
<protein>
    <submittedName>
        <fullName evidence="2">ComEC/Rec2 family competence protein</fullName>
    </submittedName>
</protein>
<evidence type="ECO:0000313" key="3">
    <source>
        <dbReference type="Proteomes" id="UP001596414"/>
    </source>
</evidence>
<evidence type="ECO:0000313" key="2">
    <source>
        <dbReference type="EMBL" id="MFC7127741.1"/>
    </source>
</evidence>
<dbReference type="Pfam" id="PF00753">
    <property type="entry name" value="Lactamase_B"/>
    <property type="match status" value="1"/>
</dbReference>
<comment type="caution">
    <text evidence="2">The sequence shown here is derived from an EMBL/GenBank/DDBJ whole genome shotgun (WGS) entry which is preliminary data.</text>
</comment>
<dbReference type="AlphaFoldDB" id="A0ABD5X9D1"/>
<dbReference type="RefSeq" id="WP_267636802.1">
    <property type="nucleotide sequence ID" value="NZ_JAODIY010000006.1"/>
</dbReference>
<dbReference type="Proteomes" id="UP001596414">
    <property type="component" value="Unassembled WGS sequence"/>
</dbReference>
<evidence type="ECO:0000259" key="1">
    <source>
        <dbReference type="Pfam" id="PF00753"/>
    </source>
</evidence>
<sequence length="322" mass="34535">MTDEAAESDSGVPWADYDCLAEATVDDEEADSIMVPGVGAGSSDRVHAGQGSVSLTETVETDGSGDCDSDGMEVTFLNVGKGTSILVEAPNGENMLIDAGTDDSPEEWTNTPYRTEMVEAVDDQGINEIDHLVVTHGDRDHEKYIPDIVNNFDVKNGYYSEHGGSEAGTDPREEKDEYIDDGLVANEWQAVTADNGALEGTLGDVDVDVFNPPSDERTCGRHKDCNSIGLTISYQPDSSSETHTFLIPSDIRYGLVGDIASGSNSPYQNADVYLLPHHGVDSAVNTMVLCKLVGRDTSDEVCHRQTEVDPGTSISMERSTVS</sequence>
<dbReference type="InterPro" id="IPR001279">
    <property type="entry name" value="Metallo-B-lactamas"/>
</dbReference>
<dbReference type="PANTHER" id="PTHR30619:SF1">
    <property type="entry name" value="RECOMBINATION PROTEIN 2"/>
    <property type="match status" value="1"/>
</dbReference>
<dbReference type="EMBL" id="JBHSZQ010000052">
    <property type="protein sequence ID" value="MFC7127741.1"/>
    <property type="molecule type" value="Genomic_DNA"/>
</dbReference>
<dbReference type="PANTHER" id="PTHR30619">
    <property type="entry name" value="DNA INTERNALIZATION/COMPETENCE PROTEIN COMEC/REC2"/>
    <property type="match status" value="1"/>
</dbReference>
<dbReference type="SUPFAM" id="SSF56281">
    <property type="entry name" value="Metallo-hydrolase/oxidoreductase"/>
    <property type="match status" value="1"/>
</dbReference>
<organism evidence="2 3">
    <name type="scientific">Halovenus rubra</name>
    <dbReference type="NCBI Taxonomy" id="869890"/>
    <lineage>
        <taxon>Archaea</taxon>
        <taxon>Methanobacteriati</taxon>
        <taxon>Methanobacteriota</taxon>
        <taxon>Stenosarchaea group</taxon>
        <taxon>Halobacteria</taxon>
        <taxon>Halobacteriales</taxon>
        <taxon>Haloarculaceae</taxon>
        <taxon>Halovenus</taxon>
    </lineage>
</organism>
<proteinExistence type="predicted"/>
<name>A0ABD5X9D1_9EURY</name>
<reference evidence="2 3" key="1">
    <citation type="journal article" date="2014" name="Int. J. Syst. Evol. Microbiol.">
        <title>Complete genome sequence of Corynebacterium casei LMG S-19264T (=DSM 44701T), isolated from a smear-ripened cheese.</title>
        <authorList>
            <consortium name="US DOE Joint Genome Institute (JGI-PGF)"/>
            <person name="Walter F."/>
            <person name="Albersmeier A."/>
            <person name="Kalinowski J."/>
            <person name="Ruckert C."/>
        </authorList>
    </citation>
    <scope>NUCLEOTIDE SEQUENCE [LARGE SCALE GENOMIC DNA]</scope>
    <source>
        <strain evidence="2 3">CGMCC 4.7215</strain>
    </source>
</reference>
<dbReference type="Gene3D" id="3.60.15.10">
    <property type="entry name" value="Ribonuclease Z/Hydroxyacylglutathione hydrolase-like"/>
    <property type="match status" value="1"/>
</dbReference>
<dbReference type="InterPro" id="IPR036866">
    <property type="entry name" value="RibonucZ/Hydroxyglut_hydro"/>
</dbReference>
<dbReference type="InterPro" id="IPR052159">
    <property type="entry name" value="Competence_DNA_uptake"/>
</dbReference>
<gene>
    <name evidence="2" type="ORF">ACFQJ7_17245</name>
</gene>